<name>A0AAE3YLE9_9ACTN</name>
<keyword evidence="2" id="KW-1185">Reference proteome</keyword>
<reference evidence="1" key="1">
    <citation type="submission" date="2023-07" db="EMBL/GenBank/DDBJ databases">
        <title>Sequencing the genomes of 1000 actinobacteria strains.</title>
        <authorList>
            <person name="Klenk H.-P."/>
        </authorList>
    </citation>
    <scope>NUCLEOTIDE SEQUENCE</scope>
    <source>
        <strain evidence="1">DSM 44707</strain>
    </source>
</reference>
<gene>
    <name evidence="1" type="ORF">J2S41_002438</name>
</gene>
<sequence>MPTPVLAWSACHEIAECATVRLPLDHDRPRGATTEVAVLRVKARDRANRIGSLFVNPGGPAFRAPRSPRLMSDVPHFGSAPGWNDSTCAGDA</sequence>
<organism evidence="1 2">
    <name type="scientific">Catenuloplanes atrovinosus</name>
    <dbReference type="NCBI Taxonomy" id="137266"/>
    <lineage>
        <taxon>Bacteria</taxon>
        <taxon>Bacillati</taxon>
        <taxon>Actinomycetota</taxon>
        <taxon>Actinomycetes</taxon>
        <taxon>Micromonosporales</taxon>
        <taxon>Micromonosporaceae</taxon>
        <taxon>Catenuloplanes</taxon>
    </lineage>
</organism>
<dbReference type="AlphaFoldDB" id="A0AAE3YLE9"/>
<evidence type="ECO:0000313" key="1">
    <source>
        <dbReference type="EMBL" id="MDR7275660.1"/>
    </source>
</evidence>
<accession>A0AAE3YLE9</accession>
<dbReference type="RefSeq" id="WP_310366896.1">
    <property type="nucleotide sequence ID" value="NZ_JAVDYB010000001.1"/>
</dbReference>
<dbReference type="EMBL" id="JAVDYB010000001">
    <property type="protein sequence ID" value="MDR7275660.1"/>
    <property type="molecule type" value="Genomic_DNA"/>
</dbReference>
<dbReference type="Proteomes" id="UP001183643">
    <property type="component" value="Unassembled WGS sequence"/>
</dbReference>
<proteinExistence type="predicted"/>
<comment type="caution">
    <text evidence="1">The sequence shown here is derived from an EMBL/GenBank/DDBJ whole genome shotgun (WGS) entry which is preliminary data.</text>
</comment>
<protein>
    <submittedName>
        <fullName evidence="1">Uncharacterized protein</fullName>
    </submittedName>
</protein>
<evidence type="ECO:0000313" key="2">
    <source>
        <dbReference type="Proteomes" id="UP001183643"/>
    </source>
</evidence>